<evidence type="ECO:0000313" key="3">
    <source>
        <dbReference type="Proteomes" id="UP000053477"/>
    </source>
</evidence>
<organism evidence="2 3">
    <name type="scientific">Schizopora paradoxa</name>
    <dbReference type="NCBI Taxonomy" id="27342"/>
    <lineage>
        <taxon>Eukaryota</taxon>
        <taxon>Fungi</taxon>
        <taxon>Dikarya</taxon>
        <taxon>Basidiomycota</taxon>
        <taxon>Agaricomycotina</taxon>
        <taxon>Agaricomycetes</taxon>
        <taxon>Hymenochaetales</taxon>
        <taxon>Schizoporaceae</taxon>
        <taxon>Schizopora</taxon>
    </lineage>
</organism>
<evidence type="ECO:0000256" key="1">
    <source>
        <dbReference type="SAM" id="MobiDB-lite"/>
    </source>
</evidence>
<name>A0A0H2RE39_9AGAM</name>
<feature type="compositionally biased region" description="Polar residues" evidence="1">
    <location>
        <begin position="72"/>
        <end position="87"/>
    </location>
</feature>
<protein>
    <submittedName>
        <fullName evidence="2">Uncharacterized protein</fullName>
    </submittedName>
</protein>
<dbReference type="AlphaFoldDB" id="A0A0H2RE39"/>
<dbReference type="InParanoid" id="A0A0H2RE39"/>
<feature type="compositionally biased region" description="Basic and acidic residues" evidence="1">
    <location>
        <begin position="157"/>
        <end position="179"/>
    </location>
</feature>
<feature type="compositionally biased region" description="Low complexity" evidence="1">
    <location>
        <begin position="58"/>
        <end position="67"/>
    </location>
</feature>
<keyword evidence="3" id="KW-1185">Reference proteome</keyword>
<dbReference type="Proteomes" id="UP000053477">
    <property type="component" value="Unassembled WGS sequence"/>
</dbReference>
<feature type="compositionally biased region" description="Polar residues" evidence="1">
    <location>
        <begin position="95"/>
        <end position="105"/>
    </location>
</feature>
<feature type="region of interest" description="Disordered" evidence="1">
    <location>
        <begin position="42"/>
        <end position="108"/>
    </location>
</feature>
<proteinExistence type="predicted"/>
<evidence type="ECO:0000313" key="2">
    <source>
        <dbReference type="EMBL" id="KLO09817.1"/>
    </source>
</evidence>
<accession>A0A0H2RE39</accession>
<gene>
    <name evidence="2" type="ORF">SCHPADRAFT_930934</name>
</gene>
<feature type="region of interest" description="Disordered" evidence="1">
    <location>
        <begin position="153"/>
        <end position="179"/>
    </location>
</feature>
<sequence>MSLDGPAWKMEERRKVNWRQAESWRWERRPIVDRGAKTRVRTIVCPRPKAKSKPPPSSSSFIFSPSPLCGHLSSSRGRLSDDFSSGFQKGRSKRMATTSTTSSVPQERKARTEGTFAFLTLFISFEWAEIREEEVVVVDERQEERRVVGVRRQTATFHDDRDDDNTPTHCKDEKKYGIL</sequence>
<reference evidence="2 3" key="1">
    <citation type="submission" date="2015-04" db="EMBL/GenBank/DDBJ databases">
        <title>Complete genome sequence of Schizopora paradoxa KUC8140, a cosmopolitan wood degrader in East Asia.</title>
        <authorList>
            <consortium name="DOE Joint Genome Institute"/>
            <person name="Min B."/>
            <person name="Park H."/>
            <person name="Jang Y."/>
            <person name="Kim J.-J."/>
            <person name="Kim K.H."/>
            <person name="Pangilinan J."/>
            <person name="Lipzen A."/>
            <person name="Riley R."/>
            <person name="Grigoriev I.V."/>
            <person name="Spatafora J.W."/>
            <person name="Choi I.-G."/>
        </authorList>
    </citation>
    <scope>NUCLEOTIDE SEQUENCE [LARGE SCALE GENOMIC DNA]</scope>
    <source>
        <strain evidence="2 3">KUC8140</strain>
    </source>
</reference>
<dbReference type="EMBL" id="KQ086044">
    <property type="protein sequence ID" value="KLO09817.1"/>
    <property type="molecule type" value="Genomic_DNA"/>
</dbReference>